<dbReference type="InterPro" id="IPR036404">
    <property type="entry name" value="Jacalin-like_lectin_dom_sf"/>
</dbReference>
<dbReference type="SUPFAM" id="SSF51101">
    <property type="entry name" value="Mannose-binding lectins"/>
    <property type="match status" value="1"/>
</dbReference>
<gene>
    <name evidence="2" type="ORF">Plil01_001402300</name>
</gene>
<evidence type="ECO:0000313" key="2">
    <source>
        <dbReference type="EMBL" id="GMF32835.1"/>
    </source>
</evidence>
<dbReference type="OrthoDB" id="107091at2759"/>
<dbReference type="AlphaFoldDB" id="A0A9W6X729"/>
<evidence type="ECO:0000313" key="3">
    <source>
        <dbReference type="Proteomes" id="UP001165083"/>
    </source>
</evidence>
<sequence>MEYIIALTDPSRPTLRHADCVDGDGLAGTTEGGAEFDFFHGGGGGDKDTATLGAGEYITCMEAHWEEQHSHTRIFYLRITTNLTNTISGGTKTSHSGSDCAPKGYQLGGLLWLCSTRI</sequence>
<evidence type="ECO:0000259" key="1">
    <source>
        <dbReference type="Pfam" id="PF01419"/>
    </source>
</evidence>
<name>A0A9W6X729_9STRA</name>
<feature type="domain" description="Jacalin-type lectin" evidence="1">
    <location>
        <begin position="39"/>
        <end position="109"/>
    </location>
</feature>
<dbReference type="Pfam" id="PF01419">
    <property type="entry name" value="Jacalin"/>
    <property type="match status" value="1"/>
</dbReference>
<dbReference type="EMBL" id="BSXW01001020">
    <property type="protein sequence ID" value="GMF32835.1"/>
    <property type="molecule type" value="Genomic_DNA"/>
</dbReference>
<keyword evidence="3" id="KW-1185">Reference proteome</keyword>
<organism evidence="2 3">
    <name type="scientific">Phytophthora lilii</name>
    <dbReference type="NCBI Taxonomy" id="2077276"/>
    <lineage>
        <taxon>Eukaryota</taxon>
        <taxon>Sar</taxon>
        <taxon>Stramenopiles</taxon>
        <taxon>Oomycota</taxon>
        <taxon>Peronosporomycetes</taxon>
        <taxon>Peronosporales</taxon>
        <taxon>Peronosporaceae</taxon>
        <taxon>Phytophthora</taxon>
    </lineage>
</organism>
<comment type="caution">
    <text evidence="2">The sequence shown here is derived from an EMBL/GenBank/DDBJ whole genome shotgun (WGS) entry which is preliminary data.</text>
</comment>
<accession>A0A9W6X729</accession>
<reference evidence="2" key="1">
    <citation type="submission" date="2023-04" db="EMBL/GenBank/DDBJ databases">
        <title>Phytophthora lilii NBRC 32176.</title>
        <authorList>
            <person name="Ichikawa N."/>
            <person name="Sato H."/>
            <person name="Tonouchi N."/>
        </authorList>
    </citation>
    <scope>NUCLEOTIDE SEQUENCE</scope>
    <source>
        <strain evidence="2">NBRC 32176</strain>
    </source>
</reference>
<dbReference type="Proteomes" id="UP001165083">
    <property type="component" value="Unassembled WGS sequence"/>
</dbReference>
<proteinExistence type="predicted"/>
<dbReference type="Gene3D" id="2.100.10.30">
    <property type="entry name" value="Jacalin-like lectin domain"/>
    <property type="match status" value="1"/>
</dbReference>
<dbReference type="InterPro" id="IPR001229">
    <property type="entry name" value="Jacalin-like_lectin_dom"/>
</dbReference>
<protein>
    <submittedName>
        <fullName evidence="2">Unnamed protein product</fullName>
    </submittedName>
</protein>